<dbReference type="AlphaFoldDB" id="A0AAD9H278"/>
<name>A0AAD9H278_9PEZI</name>
<organism evidence="1 2">
    <name type="scientific">Colletotrichum zoysiae</name>
    <dbReference type="NCBI Taxonomy" id="1216348"/>
    <lineage>
        <taxon>Eukaryota</taxon>
        <taxon>Fungi</taxon>
        <taxon>Dikarya</taxon>
        <taxon>Ascomycota</taxon>
        <taxon>Pezizomycotina</taxon>
        <taxon>Sordariomycetes</taxon>
        <taxon>Hypocreomycetidae</taxon>
        <taxon>Glomerellales</taxon>
        <taxon>Glomerellaceae</taxon>
        <taxon>Colletotrichum</taxon>
        <taxon>Colletotrichum graminicola species complex</taxon>
    </lineage>
</organism>
<protein>
    <submittedName>
        <fullName evidence="1">Uncharacterized protein</fullName>
    </submittedName>
</protein>
<dbReference type="Proteomes" id="UP001232148">
    <property type="component" value="Unassembled WGS sequence"/>
</dbReference>
<evidence type="ECO:0000313" key="2">
    <source>
        <dbReference type="Proteomes" id="UP001232148"/>
    </source>
</evidence>
<accession>A0AAD9H278</accession>
<keyword evidence="2" id="KW-1185">Reference proteome</keyword>
<evidence type="ECO:0000313" key="1">
    <source>
        <dbReference type="EMBL" id="KAK2020830.1"/>
    </source>
</evidence>
<dbReference type="EMBL" id="MU843167">
    <property type="protein sequence ID" value="KAK2020830.1"/>
    <property type="molecule type" value="Genomic_DNA"/>
</dbReference>
<reference evidence="1" key="1">
    <citation type="submission" date="2021-06" db="EMBL/GenBank/DDBJ databases">
        <title>Comparative genomics, transcriptomics and evolutionary studies reveal genomic signatures of adaptation to plant cell wall in hemibiotrophic fungi.</title>
        <authorList>
            <consortium name="DOE Joint Genome Institute"/>
            <person name="Baroncelli R."/>
            <person name="Diaz J.F."/>
            <person name="Benocci T."/>
            <person name="Peng M."/>
            <person name="Battaglia E."/>
            <person name="Haridas S."/>
            <person name="Andreopoulos W."/>
            <person name="Labutti K."/>
            <person name="Pangilinan J."/>
            <person name="Floch G.L."/>
            <person name="Makela M.R."/>
            <person name="Henrissat B."/>
            <person name="Grigoriev I.V."/>
            <person name="Crouch J.A."/>
            <person name="De Vries R.P."/>
            <person name="Sukno S.A."/>
            <person name="Thon M.R."/>
        </authorList>
    </citation>
    <scope>NUCLEOTIDE SEQUENCE</scope>
    <source>
        <strain evidence="1">MAFF235873</strain>
    </source>
</reference>
<gene>
    <name evidence="1" type="ORF">LX32DRAFT_289638</name>
</gene>
<proteinExistence type="predicted"/>
<comment type="caution">
    <text evidence="1">The sequence shown here is derived from an EMBL/GenBank/DDBJ whole genome shotgun (WGS) entry which is preliminary data.</text>
</comment>
<sequence length="155" mass="17735">MTDVIRPSPLHTPLRRKQNLDCLKPNEKKVQPERRKRNRMHQRFFFCSAGGEKSRNPPHVFLSWVQGVVAKLVCCLLHEQKFDSLRCAMSVRTYPDHPRLTPLAERRKESKEKREAKIAVIVTSSSSENIGYPLSPVHASSLDLSGIDQAGKQMF</sequence>